<reference evidence="1" key="4">
    <citation type="submission" date="2025-09" db="UniProtKB">
        <authorList>
            <consortium name="Ensembl"/>
        </authorList>
    </citation>
    <scope>IDENTIFICATION</scope>
</reference>
<sequence>PNHFFIFETHFFSFLKEQHFLAISGAVPRPVVLGSAHPLRCTGQLGARGVKGESCQGAIVCRDHGHSALRERVGERDSGRERQWERETMMISPMVALPG</sequence>
<dbReference type="Ensembl" id="ENSELUT00000002993.3">
    <property type="protein sequence ID" value="ENSELUP00000032574.3"/>
    <property type="gene ID" value="ENSELUG00000010443.3"/>
</dbReference>
<reference evidence="1" key="3">
    <citation type="submission" date="2025-08" db="UniProtKB">
        <authorList>
            <consortium name="Ensembl"/>
        </authorList>
    </citation>
    <scope>IDENTIFICATION</scope>
</reference>
<name>A0A3P8ZVS0_ESOLU</name>
<dbReference type="InParanoid" id="A0A3P8ZVS0"/>
<protein>
    <submittedName>
        <fullName evidence="1">Uncharacterized protein</fullName>
    </submittedName>
</protein>
<organism evidence="1 2">
    <name type="scientific">Esox lucius</name>
    <name type="common">Northern pike</name>
    <dbReference type="NCBI Taxonomy" id="8010"/>
    <lineage>
        <taxon>Eukaryota</taxon>
        <taxon>Metazoa</taxon>
        <taxon>Chordata</taxon>
        <taxon>Craniata</taxon>
        <taxon>Vertebrata</taxon>
        <taxon>Euteleostomi</taxon>
        <taxon>Actinopterygii</taxon>
        <taxon>Neopterygii</taxon>
        <taxon>Teleostei</taxon>
        <taxon>Protacanthopterygii</taxon>
        <taxon>Esociformes</taxon>
        <taxon>Esocidae</taxon>
        <taxon>Esox</taxon>
    </lineage>
</organism>
<proteinExistence type="predicted"/>
<reference evidence="1" key="2">
    <citation type="submission" date="2020-02" db="EMBL/GenBank/DDBJ databases">
        <title>Esox lucius (northern pike) genome, fEsoLuc1, primary haplotype.</title>
        <authorList>
            <person name="Myers G."/>
            <person name="Karagic N."/>
            <person name="Meyer A."/>
            <person name="Pippel M."/>
            <person name="Reichard M."/>
            <person name="Winkler S."/>
            <person name="Tracey A."/>
            <person name="Sims Y."/>
            <person name="Howe K."/>
            <person name="Rhie A."/>
            <person name="Formenti G."/>
            <person name="Durbin R."/>
            <person name="Fedrigo O."/>
            <person name="Jarvis E.D."/>
        </authorList>
    </citation>
    <scope>NUCLEOTIDE SEQUENCE [LARGE SCALE GENOMIC DNA]</scope>
</reference>
<keyword evidence="2" id="KW-1185">Reference proteome</keyword>
<dbReference type="Bgee" id="ENSELUG00000010443">
    <property type="expression patterns" value="Expressed in spleen and 9 other cell types or tissues"/>
</dbReference>
<accession>A0A3P8ZVS0</accession>
<dbReference type="Proteomes" id="UP000265140">
    <property type="component" value="Chromosome 11"/>
</dbReference>
<dbReference type="AlphaFoldDB" id="A0A3P8ZVS0"/>
<evidence type="ECO:0000313" key="2">
    <source>
        <dbReference type="Proteomes" id="UP000265140"/>
    </source>
</evidence>
<reference evidence="2" key="1">
    <citation type="journal article" date="2014" name="PLoS ONE">
        <title>The genome and linkage map of the northern pike (Esox lucius): conserved synteny revealed between the salmonid sister group and the Neoteleostei.</title>
        <authorList>
            <person name="Rondeau E.B."/>
            <person name="Minkley D.R."/>
            <person name="Leong J.S."/>
            <person name="Messmer A.M."/>
            <person name="Jantzen J.R."/>
            <person name="von Schalburg K.R."/>
            <person name="Lemon C."/>
            <person name="Bird N.H."/>
            <person name="Koop B.F."/>
        </authorList>
    </citation>
    <scope>NUCLEOTIDE SEQUENCE</scope>
</reference>
<evidence type="ECO:0000313" key="1">
    <source>
        <dbReference type="Ensembl" id="ENSELUP00000032574.3"/>
    </source>
</evidence>